<feature type="region of interest" description="Disordered" evidence="1">
    <location>
        <begin position="1"/>
        <end position="34"/>
    </location>
</feature>
<feature type="region of interest" description="Disordered" evidence="1">
    <location>
        <begin position="461"/>
        <end position="498"/>
    </location>
</feature>
<evidence type="ECO:0000256" key="1">
    <source>
        <dbReference type="SAM" id="MobiDB-lite"/>
    </source>
</evidence>
<feature type="compositionally biased region" description="Low complexity" evidence="1">
    <location>
        <begin position="268"/>
        <end position="277"/>
    </location>
</feature>
<sequence length="498" mass="56235">MVESNPQSPVITRMSKLRHNREEGSFELSVASGGPFKPEPVSMSQSRSPLVIDSSHIAPLVQHSILQKTQASIHHPMLVPFSPHQLTQHMSYSSHSPLSRYHGQPEGEMFEGEKKRDEVTQRHMTSEIPPVHPTHTQGISTNGQQLEQREQQIDNQDVAAPSTPTLPQSRQLSDTFHLHQLMKPSSQSLMIKPSSISLDTVVKEKEDKEKESVSEEKSEDQQAIDDKIDRYYYDKSSVSRDKSGVHRLEPVYQTRREDDSTHIKRSSDQQIPSSSSIMPTHHSIFPLSTPFRQSISTESIDIQDLSGTRASILPPQRSSIQHEFPQSRIDYDDSVSTAALILQQQRHKPAKRGKKSGSRRSKSVGRKKRVVAVPPQYIDMTQPPKVVFSHDEDSASLVIPDTDFTNVFVKGGQAFISPPKVVFSHDEDSASLVIPDTDFTNVFVKGGQAFISVKRENPKKMDITVKRTKPKQSRSTSATCLRRMRERAEKTVKRRKYK</sequence>
<feature type="compositionally biased region" description="Polar residues" evidence="1">
    <location>
        <begin position="134"/>
        <end position="146"/>
    </location>
</feature>
<feature type="region of interest" description="Disordered" evidence="1">
    <location>
        <begin position="343"/>
        <end position="368"/>
    </location>
</feature>
<gene>
    <name evidence="2" type="ORF">ADUPG1_011383</name>
</gene>
<keyword evidence="3" id="KW-1185">Reference proteome</keyword>
<reference evidence="2" key="1">
    <citation type="submission" date="2022-03" db="EMBL/GenBank/DDBJ databases">
        <title>Draft genome sequence of Aduncisulcus paluster, a free-living microaerophilic Fornicata.</title>
        <authorList>
            <person name="Yuyama I."/>
            <person name="Kume K."/>
            <person name="Tamura T."/>
            <person name="Inagaki Y."/>
            <person name="Hashimoto T."/>
        </authorList>
    </citation>
    <scope>NUCLEOTIDE SEQUENCE</scope>
    <source>
        <strain evidence="2">NY0171</strain>
    </source>
</reference>
<dbReference type="Proteomes" id="UP001057375">
    <property type="component" value="Unassembled WGS sequence"/>
</dbReference>
<dbReference type="EMBL" id="BQXS01011987">
    <property type="protein sequence ID" value="GKT18820.1"/>
    <property type="molecule type" value="Genomic_DNA"/>
</dbReference>
<proteinExistence type="predicted"/>
<accession>A0ABQ5JVG3</accession>
<evidence type="ECO:0000313" key="3">
    <source>
        <dbReference type="Proteomes" id="UP001057375"/>
    </source>
</evidence>
<comment type="caution">
    <text evidence="2">The sequence shown here is derived from an EMBL/GenBank/DDBJ whole genome shotgun (WGS) entry which is preliminary data.</text>
</comment>
<name>A0ABQ5JVG3_9EUKA</name>
<protein>
    <submittedName>
        <fullName evidence="2">Uncharacterized protein</fullName>
    </submittedName>
</protein>
<feature type="compositionally biased region" description="Basic and acidic residues" evidence="1">
    <location>
        <begin position="239"/>
        <end position="267"/>
    </location>
</feature>
<evidence type="ECO:0000313" key="2">
    <source>
        <dbReference type="EMBL" id="GKT18820.1"/>
    </source>
</evidence>
<feature type="region of interest" description="Disordered" evidence="1">
    <location>
        <begin position="127"/>
        <end position="153"/>
    </location>
</feature>
<feature type="compositionally biased region" description="Polar residues" evidence="1">
    <location>
        <begin position="1"/>
        <end position="10"/>
    </location>
</feature>
<feature type="compositionally biased region" description="Basic residues" evidence="1">
    <location>
        <begin position="345"/>
        <end position="368"/>
    </location>
</feature>
<feature type="region of interest" description="Disordered" evidence="1">
    <location>
        <begin position="239"/>
        <end position="281"/>
    </location>
</feature>
<organism evidence="2 3">
    <name type="scientific">Aduncisulcus paluster</name>
    <dbReference type="NCBI Taxonomy" id="2918883"/>
    <lineage>
        <taxon>Eukaryota</taxon>
        <taxon>Metamonada</taxon>
        <taxon>Carpediemonas-like organisms</taxon>
        <taxon>Aduncisulcus</taxon>
    </lineage>
</organism>